<gene>
    <name evidence="5" type="ORF">QBC47DRAFT_377673</name>
</gene>
<dbReference type="InterPro" id="IPR029063">
    <property type="entry name" value="SAM-dependent_MTases_sf"/>
</dbReference>
<keyword evidence="4" id="KW-0732">Signal</keyword>
<comment type="caution">
    <text evidence="5">The sequence shown here is derived from an EMBL/GenBank/DDBJ whole genome shotgun (WGS) entry which is preliminary data.</text>
</comment>
<keyword evidence="3" id="KW-0949">S-adenosyl-L-methionine</keyword>
<evidence type="ECO:0000313" key="5">
    <source>
        <dbReference type="EMBL" id="KAK1756800.1"/>
    </source>
</evidence>
<dbReference type="Gene3D" id="3.40.50.150">
    <property type="entry name" value="Vaccinia Virus protein VP39"/>
    <property type="match status" value="1"/>
</dbReference>
<dbReference type="InterPro" id="IPR004298">
    <property type="entry name" value="Nicotian_synth"/>
</dbReference>
<organism evidence="5 6">
    <name type="scientific">Echria macrotheca</name>
    <dbReference type="NCBI Taxonomy" id="438768"/>
    <lineage>
        <taxon>Eukaryota</taxon>
        <taxon>Fungi</taxon>
        <taxon>Dikarya</taxon>
        <taxon>Ascomycota</taxon>
        <taxon>Pezizomycotina</taxon>
        <taxon>Sordariomycetes</taxon>
        <taxon>Sordariomycetidae</taxon>
        <taxon>Sordariales</taxon>
        <taxon>Schizotheciaceae</taxon>
        <taxon>Echria</taxon>
    </lineage>
</organism>
<dbReference type="AlphaFoldDB" id="A0AAJ0BEH0"/>
<protein>
    <submittedName>
        <fullName evidence="5">Nicotianamine synthase</fullName>
    </submittedName>
</protein>
<dbReference type="EMBL" id="MU839831">
    <property type="protein sequence ID" value="KAK1756800.1"/>
    <property type="molecule type" value="Genomic_DNA"/>
</dbReference>
<evidence type="ECO:0000313" key="6">
    <source>
        <dbReference type="Proteomes" id="UP001239445"/>
    </source>
</evidence>
<keyword evidence="2" id="KW-0808">Transferase</keyword>
<dbReference type="PANTHER" id="PTHR32266:SF12">
    <property type="entry name" value="NICOTIANAMINE SYNTHASE 3"/>
    <property type="match status" value="1"/>
</dbReference>
<dbReference type="PANTHER" id="PTHR32266">
    <property type="entry name" value="NICOTIANAMINE SYNTHASE 3"/>
    <property type="match status" value="1"/>
</dbReference>
<evidence type="ECO:0000256" key="1">
    <source>
        <dbReference type="ARBA" id="ARBA00007009"/>
    </source>
</evidence>
<keyword evidence="6" id="KW-1185">Reference proteome</keyword>
<feature type="signal peptide" evidence="4">
    <location>
        <begin position="1"/>
        <end position="20"/>
    </location>
</feature>
<evidence type="ECO:0000256" key="3">
    <source>
        <dbReference type="ARBA" id="ARBA00022691"/>
    </source>
</evidence>
<accession>A0AAJ0BEH0</accession>
<dbReference type="GO" id="GO:0030418">
    <property type="term" value="P:nicotianamine biosynthetic process"/>
    <property type="evidence" value="ECO:0007669"/>
    <property type="project" value="InterPro"/>
</dbReference>
<name>A0AAJ0BEH0_9PEZI</name>
<dbReference type="Proteomes" id="UP001239445">
    <property type="component" value="Unassembled WGS sequence"/>
</dbReference>
<dbReference type="CDD" id="cd02440">
    <property type="entry name" value="AdoMet_MTases"/>
    <property type="match status" value="1"/>
</dbReference>
<dbReference type="SUPFAM" id="SSF53335">
    <property type="entry name" value="S-adenosyl-L-methionine-dependent methyltransferases"/>
    <property type="match status" value="1"/>
</dbReference>
<proteinExistence type="inferred from homology"/>
<dbReference type="GO" id="GO:0030410">
    <property type="term" value="F:nicotianamine synthase activity"/>
    <property type="evidence" value="ECO:0007669"/>
    <property type="project" value="InterPro"/>
</dbReference>
<sequence length="385" mass="43591">MADLLTWLRLWLSSTHQTRALLQPNPNHTKPASFRNISPDFVKVRKVSDSAIMTVRAYDPYDDDSDDGDDIRESDQIIQRIIKIHDELWKLDDFAPCPLVNERLTELVQICSKTYDRETVDEVLTFHALQRKIPNLREICDIAESALESHWAWKILAETKKQQPDASQADDIYDSDRVFECLKTFPYYNNYVELARFELHAIMSASTTVPRKIAFVGSGPLPLTSLCVLEGLKNLGASLGGLPVNSQNGEAQPIEVYNYDRDEKAVEVSQKLCRALGKYAEGMHIVLESAFSRAMDLRSFDVVFLAALVGFDQCEKENILHSMARRMKPGGLIVIRSAHGLKTLLYQAVDITSKPLLRILEPCMEVHPYGQVVNSVIIARRKAEE</sequence>
<dbReference type="Pfam" id="PF03059">
    <property type="entry name" value="NAS"/>
    <property type="match status" value="1"/>
</dbReference>
<dbReference type="PROSITE" id="PS51142">
    <property type="entry name" value="NAS"/>
    <property type="match status" value="1"/>
</dbReference>
<reference evidence="5" key="1">
    <citation type="submission" date="2023-06" db="EMBL/GenBank/DDBJ databases">
        <title>Genome-scale phylogeny and comparative genomics of the fungal order Sordariales.</title>
        <authorList>
            <consortium name="Lawrence Berkeley National Laboratory"/>
            <person name="Hensen N."/>
            <person name="Bonometti L."/>
            <person name="Westerberg I."/>
            <person name="Brannstrom I.O."/>
            <person name="Guillou S."/>
            <person name="Cros-Aarteil S."/>
            <person name="Calhoun S."/>
            <person name="Haridas S."/>
            <person name="Kuo A."/>
            <person name="Mondo S."/>
            <person name="Pangilinan J."/>
            <person name="Riley R."/>
            <person name="Labutti K."/>
            <person name="Andreopoulos B."/>
            <person name="Lipzen A."/>
            <person name="Chen C."/>
            <person name="Yanf M."/>
            <person name="Daum C."/>
            <person name="Ng V."/>
            <person name="Clum A."/>
            <person name="Steindorff A."/>
            <person name="Ohm R."/>
            <person name="Martin F."/>
            <person name="Silar P."/>
            <person name="Natvig D."/>
            <person name="Lalanne C."/>
            <person name="Gautier V."/>
            <person name="Ament-Velasquez S.L."/>
            <person name="Kruys A."/>
            <person name="Hutchinson M.I."/>
            <person name="Powell A.J."/>
            <person name="Barry K."/>
            <person name="Miller A.N."/>
            <person name="Grigoriev I.V."/>
            <person name="Debuchy R."/>
            <person name="Gladieux P."/>
            <person name="Thoren M.H."/>
            <person name="Johannesson H."/>
        </authorList>
    </citation>
    <scope>NUCLEOTIDE SEQUENCE</scope>
    <source>
        <strain evidence="5">PSN4</strain>
    </source>
</reference>
<feature type="chain" id="PRO_5042602394" evidence="4">
    <location>
        <begin position="21"/>
        <end position="385"/>
    </location>
</feature>
<comment type="similarity">
    <text evidence="1">Belongs to the nicotianamine synthase (NAS)-like family.</text>
</comment>
<evidence type="ECO:0000256" key="2">
    <source>
        <dbReference type="ARBA" id="ARBA00022679"/>
    </source>
</evidence>
<evidence type="ECO:0000256" key="4">
    <source>
        <dbReference type="SAM" id="SignalP"/>
    </source>
</evidence>